<gene>
    <name evidence="2" type="ORF">NDU88_007683</name>
</gene>
<evidence type="ECO:0000256" key="1">
    <source>
        <dbReference type="SAM" id="MobiDB-lite"/>
    </source>
</evidence>
<keyword evidence="3" id="KW-1185">Reference proteome</keyword>
<name>A0AAV7NTS1_PLEWA</name>
<feature type="compositionally biased region" description="Low complexity" evidence="1">
    <location>
        <begin position="197"/>
        <end position="208"/>
    </location>
</feature>
<protein>
    <submittedName>
        <fullName evidence="2">Uncharacterized protein</fullName>
    </submittedName>
</protein>
<evidence type="ECO:0000313" key="2">
    <source>
        <dbReference type="EMBL" id="KAJ1119498.1"/>
    </source>
</evidence>
<feature type="region of interest" description="Disordered" evidence="1">
    <location>
        <begin position="155"/>
        <end position="246"/>
    </location>
</feature>
<dbReference type="AlphaFoldDB" id="A0AAV7NTS1"/>
<organism evidence="2 3">
    <name type="scientific">Pleurodeles waltl</name>
    <name type="common">Iberian ribbed newt</name>
    <dbReference type="NCBI Taxonomy" id="8319"/>
    <lineage>
        <taxon>Eukaryota</taxon>
        <taxon>Metazoa</taxon>
        <taxon>Chordata</taxon>
        <taxon>Craniata</taxon>
        <taxon>Vertebrata</taxon>
        <taxon>Euteleostomi</taxon>
        <taxon>Amphibia</taxon>
        <taxon>Batrachia</taxon>
        <taxon>Caudata</taxon>
        <taxon>Salamandroidea</taxon>
        <taxon>Salamandridae</taxon>
        <taxon>Pleurodelinae</taxon>
        <taxon>Pleurodeles</taxon>
    </lineage>
</organism>
<accession>A0AAV7NTS1</accession>
<comment type="caution">
    <text evidence="2">The sequence shown here is derived from an EMBL/GenBank/DDBJ whole genome shotgun (WGS) entry which is preliminary data.</text>
</comment>
<sequence length="258" mass="27831">MEAACECRVPAQSRMTDCSRRGRFLTFPLMRSETSERRTRTRLNVGGAALFTAGDRALRRERCSPCHRRLGSLSGALFPTSWGPGSPSGALFPSSRETGLTVWSTAPFAAGTGLTVGSAVRLVAGTGLTVGSAVPLVAGDRALCLEHCSLRRGDRAHRRERCSPRRGDRAHRRERCSPRRGDRAHRRERCSPRRGRPGSPSGALLPSPDRARPSGALIPSSRETRLTDGSAALGISVGSDEAEKRTSVRGKIGIYTKE</sequence>
<dbReference type="Proteomes" id="UP001066276">
    <property type="component" value="Chromosome 8"/>
</dbReference>
<evidence type="ECO:0000313" key="3">
    <source>
        <dbReference type="Proteomes" id="UP001066276"/>
    </source>
</evidence>
<reference evidence="2" key="1">
    <citation type="journal article" date="2022" name="bioRxiv">
        <title>Sequencing and chromosome-scale assembly of the giantPleurodeles waltlgenome.</title>
        <authorList>
            <person name="Brown T."/>
            <person name="Elewa A."/>
            <person name="Iarovenko S."/>
            <person name="Subramanian E."/>
            <person name="Araus A.J."/>
            <person name="Petzold A."/>
            <person name="Susuki M."/>
            <person name="Suzuki K.-i.T."/>
            <person name="Hayashi T."/>
            <person name="Toyoda A."/>
            <person name="Oliveira C."/>
            <person name="Osipova E."/>
            <person name="Leigh N.D."/>
            <person name="Simon A."/>
            <person name="Yun M.H."/>
        </authorList>
    </citation>
    <scope>NUCLEOTIDE SEQUENCE</scope>
    <source>
        <strain evidence="2">20211129_DDA</strain>
        <tissue evidence="2">Liver</tissue>
    </source>
</reference>
<feature type="compositionally biased region" description="Basic residues" evidence="1">
    <location>
        <begin position="182"/>
        <end position="196"/>
    </location>
</feature>
<proteinExistence type="predicted"/>
<dbReference type="EMBL" id="JANPWB010000012">
    <property type="protein sequence ID" value="KAJ1119498.1"/>
    <property type="molecule type" value="Genomic_DNA"/>
</dbReference>